<evidence type="ECO:0000313" key="1">
    <source>
        <dbReference type="Proteomes" id="UP000000437"/>
    </source>
</evidence>
<name>A0AC58JSH6_DANRE</name>
<organism evidence="1 2">
    <name type="scientific">Danio rerio</name>
    <name type="common">Zebrafish</name>
    <name type="synonym">Brachydanio rerio</name>
    <dbReference type="NCBI Taxonomy" id="7955"/>
    <lineage>
        <taxon>Eukaryota</taxon>
        <taxon>Metazoa</taxon>
        <taxon>Chordata</taxon>
        <taxon>Craniata</taxon>
        <taxon>Vertebrata</taxon>
        <taxon>Euteleostomi</taxon>
        <taxon>Actinopterygii</taxon>
        <taxon>Neopterygii</taxon>
        <taxon>Teleostei</taxon>
        <taxon>Ostariophysi</taxon>
        <taxon>Cypriniformes</taxon>
        <taxon>Danionidae</taxon>
        <taxon>Danioninae</taxon>
        <taxon>Danio</taxon>
    </lineage>
</organism>
<reference evidence="2" key="1">
    <citation type="submission" date="2025-08" db="UniProtKB">
        <authorList>
            <consortium name="RefSeq"/>
        </authorList>
    </citation>
    <scope>IDENTIFICATION</scope>
    <source>
        <strain evidence="2">Tuebingen</strain>
        <tissue evidence="2">Fibroblasts and whole tissue</tissue>
    </source>
</reference>
<dbReference type="RefSeq" id="XP_073809436.1">
    <property type="nucleotide sequence ID" value="XM_073953335.1"/>
</dbReference>
<gene>
    <name evidence="2" type="primary">casp8</name>
    <name evidence="2" type="synonym">caspase-8</name>
    <name evidence="2" type="synonym">zgc:92075</name>
</gene>
<accession>A0AC58JSH6</accession>
<dbReference type="Proteomes" id="UP000000437">
    <property type="component" value="Chromosome 6"/>
</dbReference>
<sequence>MDPQIFHEIDENLTSGDVDQLKFLCLDFIPKRRLESVTDAKDLILRLDEQGLLEDELLFPELLITIGRIDLLEILKKSKEEVKRNLLRCDNSRKGVSAYRKMLLKISEDMTEENFRAAKFLLDLPRAKLGRSTSFLDTLIEMEKQQRLGPDNLDELYRILEKCDKQLAVMIERFRNQSHRDQEQGGRLPLEEVFLNNPVSETMERERRRNSSAGTITTDAETPLNPNEYYILTQRPLGYCLIINNYNFLKSTNLLKRTGTDMDKDRLAKLFSRMHFQIEVRSDLEAWAIKDEIKQFANKNHASMGAFVCCILSHGEKGTVLGTDGKPVEIREVTLPFAGCRTLASKPKLFFIQACQGDENQAGVWTSDGREDAPEEDEKYEEDAGIIVLRKIPIEADFLIGMATVEHYLSYRHTKEGSIFIQELCKKMEELCPKKEDMLSILTKVNFEVSKRILKGYKQMPEPRYTLTKKLVLPID</sequence>
<keyword evidence="1" id="KW-1185">Reference proteome</keyword>
<protein>
    <submittedName>
        <fullName evidence="2">Caspase-8 isoform X1</fullName>
    </submittedName>
</protein>
<evidence type="ECO:0000313" key="2">
    <source>
        <dbReference type="RefSeq" id="XP_073809436.1"/>
    </source>
</evidence>
<proteinExistence type="predicted"/>